<evidence type="ECO:0008006" key="9">
    <source>
        <dbReference type="Google" id="ProtNLM"/>
    </source>
</evidence>
<dbReference type="GO" id="GO:0050660">
    <property type="term" value="F:flavin adenine dinucleotide binding"/>
    <property type="evidence" value="ECO:0007669"/>
    <property type="project" value="InterPro"/>
</dbReference>
<evidence type="ECO:0000313" key="8">
    <source>
        <dbReference type="Proteomes" id="UP000002630"/>
    </source>
</evidence>
<feature type="region of interest" description="Disordered" evidence="6">
    <location>
        <begin position="87"/>
        <end position="106"/>
    </location>
</feature>
<dbReference type="AlphaFoldDB" id="D7FKA6"/>
<evidence type="ECO:0000256" key="2">
    <source>
        <dbReference type="ARBA" id="ARBA00022630"/>
    </source>
</evidence>
<dbReference type="GO" id="GO:0004499">
    <property type="term" value="F:N,N-dimethylaniline monooxygenase activity"/>
    <property type="evidence" value="ECO:0007669"/>
    <property type="project" value="InterPro"/>
</dbReference>
<reference evidence="7 8" key="1">
    <citation type="journal article" date="2010" name="Nature">
        <title>The Ectocarpus genome and the independent evolution of multicellularity in brown algae.</title>
        <authorList>
            <person name="Cock J.M."/>
            <person name="Sterck L."/>
            <person name="Rouze P."/>
            <person name="Scornet D."/>
            <person name="Allen A.E."/>
            <person name="Amoutzias G."/>
            <person name="Anthouard V."/>
            <person name="Artiguenave F."/>
            <person name="Aury J.M."/>
            <person name="Badger J.H."/>
            <person name="Beszteri B."/>
            <person name="Billiau K."/>
            <person name="Bonnet E."/>
            <person name="Bothwell J.H."/>
            <person name="Bowler C."/>
            <person name="Boyen C."/>
            <person name="Brownlee C."/>
            <person name="Carrano C.J."/>
            <person name="Charrier B."/>
            <person name="Cho G.Y."/>
            <person name="Coelho S.M."/>
            <person name="Collen J."/>
            <person name="Corre E."/>
            <person name="Da Silva C."/>
            <person name="Delage L."/>
            <person name="Delaroque N."/>
            <person name="Dittami S.M."/>
            <person name="Doulbeau S."/>
            <person name="Elias M."/>
            <person name="Farnham G."/>
            <person name="Gachon C.M."/>
            <person name="Gschloessl B."/>
            <person name="Heesch S."/>
            <person name="Jabbari K."/>
            <person name="Jubin C."/>
            <person name="Kawai H."/>
            <person name="Kimura K."/>
            <person name="Kloareg B."/>
            <person name="Kupper F.C."/>
            <person name="Lang D."/>
            <person name="Le Bail A."/>
            <person name="Leblanc C."/>
            <person name="Lerouge P."/>
            <person name="Lohr M."/>
            <person name="Lopez P.J."/>
            <person name="Martens C."/>
            <person name="Maumus F."/>
            <person name="Michel G."/>
            <person name="Miranda-Saavedra D."/>
            <person name="Morales J."/>
            <person name="Moreau H."/>
            <person name="Motomura T."/>
            <person name="Nagasato C."/>
            <person name="Napoli C.A."/>
            <person name="Nelson D.R."/>
            <person name="Nyvall-Collen P."/>
            <person name="Peters A.F."/>
            <person name="Pommier C."/>
            <person name="Potin P."/>
            <person name="Poulain J."/>
            <person name="Quesneville H."/>
            <person name="Read B."/>
            <person name="Rensing S.A."/>
            <person name="Ritter A."/>
            <person name="Rousvoal S."/>
            <person name="Samanta M."/>
            <person name="Samson G."/>
            <person name="Schroeder D.C."/>
            <person name="Segurens B."/>
            <person name="Strittmatter M."/>
            <person name="Tonon T."/>
            <person name="Tregear J.W."/>
            <person name="Valentin K."/>
            <person name="von Dassow P."/>
            <person name="Yamagishi T."/>
            <person name="Van de Peer Y."/>
            <person name="Wincker P."/>
        </authorList>
    </citation>
    <scope>NUCLEOTIDE SEQUENCE [LARGE SCALE GENOMIC DNA]</scope>
    <source>
        <strain evidence="8">Ec32 / CCAP1310/4</strain>
    </source>
</reference>
<organism evidence="7 8">
    <name type="scientific">Ectocarpus siliculosus</name>
    <name type="common">Brown alga</name>
    <name type="synonym">Conferva siliculosa</name>
    <dbReference type="NCBI Taxonomy" id="2880"/>
    <lineage>
        <taxon>Eukaryota</taxon>
        <taxon>Sar</taxon>
        <taxon>Stramenopiles</taxon>
        <taxon>Ochrophyta</taxon>
        <taxon>PX clade</taxon>
        <taxon>Phaeophyceae</taxon>
        <taxon>Ectocarpales</taxon>
        <taxon>Ectocarpaceae</taxon>
        <taxon>Ectocarpus</taxon>
    </lineage>
</organism>
<keyword evidence="8" id="KW-1185">Reference proteome</keyword>
<dbReference type="GO" id="GO:0050661">
    <property type="term" value="F:NADP binding"/>
    <property type="evidence" value="ECO:0007669"/>
    <property type="project" value="InterPro"/>
</dbReference>
<keyword evidence="5" id="KW-0560">Oxidoreductase</keyword>
<comment type="similarity">
    <text evidence="1">Belongs to the FMO family.</text>
</comment>
<dbReference type="Gene3D" id="3.50.50.60">
    <property type="entry name" value="FAD/NAD(P)-binding domain"/>
    <property type="match status" value="2"/>
</dbReference>
<evidence type="ECO:0000256" key="1">
    <source>
        <dbReference type="ARBA" id="ARBA00009183"/>
    </source>
</evidence>
<dbReference type="InterPro" id="IPR020946">
    <property type="entry name" value="Flavin_mOase-like"/>
</dbReference>
<dbReference type="InterPro" id="IPR036188">
    <property type="entry name" value="FAD/NAD-bd_sf"/>
</dbReference>
<dbReference type="EMBL" id="FN649760">
    <property type="protein sequence ID" value="CBJ34202.1"/>
    <property type="molecule type" value="Genomic_DNA"/>
</dbReference>
<evidence type="ECO:0000256" key="5">
    <source>
        <dbReference type="ARBA" id="ARBA00023002"/>
    </source>
</evidence>
<evidence type="ECO:0000256" key="4">
    <source>
        <dbReference type="ARBA" id="ARBA00022857"/>
    </source>
</evidence>
<accession>D7FKA6</accession>
<dbReference type="SUPFAM" id="SSF51905">
    <property type="entry name" value="FAD/NAD(P)-binding domain"/>
    <property type="match status" value="1"/>
</dbReference>
<feature type="region of interest" description="Disordered" evidence="6">
    <location>
        <begin position="55"/>
        <end position="82"/>
    </location>
</feature>
<dbReference type="PANTHER" id="PTHR23023">
    <property type="entry name" value="DIMETHYLANILINE MONOOXYGENASE"/>
    <property type="match status" value="1"/>
</dbReference>
<keyword evidence="4" id="KW-0521">NADP</keyword>
<sequence>MSYFGFPFPEETQSFSSHAQVLDYLCSYADEHDLHPLISLGCSVESVRLASLPSVGDSSHTFGSVDGSLSSSEDSSLGEGAVTGTDTAAAAGRHGGGIDQGQSKAEVESTTLGRWEVVYRRRSAPAAAAVADDDDQVVAEVFDAVCVCSGHFDETYTPTVAGLDEFQGTVMHAREYDIPGVEAFVGKRVLCVGARSSGTDIAREISSVAHAVHVCDRSNPVNSKGGERGNVWWRTALEKFEGANGVRFKNGELLEVDTVVWCTGYNYAFPFLEGSGLLTAPASKRVHPVFEHLFHVYHPSLSFVGLPQRV</sequence>
<feature type="compositionally biased region" description="Low complexity" evidence="6">
    <location>
        <begin position="63"/>
        <end position="82"/>
    </location>
</feature>
<proteinExistence type="inferred from homology"/>
<dbReference type="eggNOG" id="KOG1399">
    <property type="taxonomic scope" value="Eukaryota"/>
</dbReference>
<protein>
    <recommendedName>
        <fullName evidence="9">Flavin-containing monooxygenase</fullName>
    </recommendedName>
</protein>
<dbReference type="InParanoid" id="D7FKA6"/>
<dbReference type="InterPro" id="IPR000960">
    <property type="entry name" value="Flavin_mOase"/>
</dbReference>
<evidence type="ECO:0000256" key="3">
    <source>
        <dbReference type="ARBA" id="ARBA00022827"/>
    </source>
</evidence>
<dbReference type="Pfam" id="PF00743">
    <property type="entry name" value="FMO-like"/>
    <property type="match status" value="1"/>
</dbReference>
<dbReference type="STRING" id="2880.D7FKA6"/>
<name>D7FKA6_ECTSI</name>
<dbReference type="OrthoDB" id="66881at2759"/>
<gene>
    <name evidence="7" type="ORF">Esi_1421_0001</name>
</gene>
<dbReference type="InterPro" id="IPR050346">
    <property type="entry name" value="FMO-like"/>
</dbReference>
<evidence type="ECO:0000256" key="6">
    <source>
        <dbReference type="SAM" id="MobiDB-lite"/>
    </source>
</evidence>
<dbReference type="PIRSF" id="PIRSF000332">
    <property type="entry name" value="FMO"/>
    <property type="match status" value="1"/>
</dbReference>
<dbReference type="Proteomes" id="UP000002630">
    <property type="component" value="Unassembled WGS sequence"/>
</dbReference>
<keyword evidence="3" id="KW-0274">FAD</keyword>
<keyword evidence="2" id="KW-0285">Flavoprotein</keyword>
<evidence type="ECO:0000313" key="7">
    <source>
        <dbReference type="EMBL" id="CBJ34202.1"/>
    </source>
</evidence>